<protein>
    <submittedName>
        <fullName evidence="2">Uncharacterized protein</fullName>
    </submittedName>
</protein>
<evidence type="ECO:0000256" key="1">
    <source>
        <dbReference type="SAM" id="MobiDB-lite"/>
    </source>
</evidence>
<organism evidence="2 3">
    <name type="scientific">Methylobacterium haplocladii</name>
    <dbReference type="NCBI Taxonomy" id="1176176"/>
    <lineage>
        <taxon>Bacteria</taxon>
        <taxon>Pseudomonadati</taxon>
        <taxon>Pseudomonadota</taxon>
        <taxon>Alphaproteobacteria</taxon>
        <taxon>Hyphomicrobiales</taxon>
        <taxon>Methylobacteriaceae</taxon>
        <taxon>Methylobacterium</taxon>
    </lineage>
</organism>
<proteinExistence type="predicted"/>
<accession>A0A512IJ24</accession>
<evidence type="ECO:0000313" key="3">
    <source>
        <dbReference type="Proteomes" id="UP000321258"/>
    </source>
</evidence>
<comment type="caution">
    <text evidence="2">The sequence shown here is derived from an EMBL/GenBank/DDBJ whole genome shotgun (WGS) entry which is preliminary data.</text>
</comment>
<dbReference type="AlphaFoldDB" id="A0A512IJ24"/>
<sequence length="51" mass="5638">MQDEVARMVLAFVGDEASVYRFTPEEEAELDESEAAAARGEFATDDEVRAI</sequence>
<dbReference type="EMBL" id="BJZT01000001">
    <property type="protein sequence ID" value="GEO97703.1"/>
    <property type="molecule type" value="Genomic_DNA"/>
</dbReference>
<keyword evidence="3" id="KW-1185">Reference proteome</keyword>
<name>A0A512IJ24_9HYPH</name>
<feature type="region of interest" description="Disordered" evidence="1">
    <location>
        <begin position="30"/>
        <end position="51"/>
    </location>
</feature>
<gene>
    <name evidence="2" type="ORF">MHA02_00910</name>
</gene>
<evidence type="ECO:0000313" key="2">
    <source>
        <dbReference type="EMBL" id="GEO97703.1"/>
    </source>
</evidence>
<reference evidence="2 3" key="1">
    <citation type="submission" date="2019-07" db="EMBL/GenBank/DDBJ databases">
        <title>Whole genome shotgun sequence of Methylobacterium haplocladii NBRC 107714.</title>
        <authorList>
            <person name="Hosoyama A."/>
            <person name="Uohara A."/>
            <person name="Ohji S."/>
            <person name="Ichikawa N."/>
        </authorList>
    </citation>
    <scope>NUCLEOTIDE SEQUENCE [LARGE SCALE GENOMIC DNA]</scope>
    <source>
        <strain evidence="2 3">NBRC 107714</strain>
    </source>
</reference>
<dbReference type="Proteomes" id="UP000321258">
    <property type="component" value="Unassembled WGS sequence"/>
</dbReference>